<proteinExistence type="predicted"/>
<protein>
    <submittedName>
        <fullName evidence="2">Uncharacterized protein</fullName>
    </submittedName>
</protein>
<evidence type="ECO:0000256" key="1">
    <source>
        <dbReference type="SAM" id="MobiDB-lite"/>
    </source>
</evidence>
<accession>A0A2T7PVZ4</accession>
<dbReference type="AlphaFoldDB" id="A0A2T7PVZ4"/>
<keyword evidence="3" id="KW-1185">Reference proteome</keyword>
<feature type="compositionally biased region" description="Basic residues" evidence="1">
    <location>
        <begin position="58"/>
        <end position="69"/>
    </location>
</feature>
<dbReference type="Proteomes" id="UP000245119">
    <property type="component" value="Linkage Group LG1"/>
</dbReference>
<reference evidence="2 3" key="1">
    <citation type="submission" date="2018-04" db="EMBL/GenBank/DDBJ databases">
        <title>The genome of golden apple snail Pomacea canaliculata provides insight into stress tolerance and invasive adaptation.</title>
        <authorList>
            <person name="Liu C."/>
            <person name="Liu B."/>
            <person name="Ren Y."/>
            <person name="Zhang Y."/>
            <person name="Wang H."/>
            <person name="Li S."/>
            <person name="Jiang F."/>
            <person name="Yin L."/>
            <person name="Zhang G."/>
            <person name="Qian W."/>
            <person name="Fan W."/>
        </authorList>
    </citation>
    <scope>NUCLEOTIDE SEQUENCE [LARGE SCALE GENOMIC DNA]</scope>
    <source>
        <strain evidence="2">SZHN2017</strain>
        <tissue evidence="2">Muscle</tissue>
    </source>
</reference>
<name>A0A2T7PVZ4_POMCA</name>
<evidence type="ECO:0000313" key="2">
    <source>
        <dbReference type="EMBL" id="PVD37591.1"/>
    </source>
</evidence>
<sequence>MPVMCWRLTGDPHFLLKRIPRTSIPDPERAGKTVEQQRSMGLQVTGPCTRGKIEQPSCHRRGENRKKQSSPRSQQTTDDEQFPVL</sequence>
<gene>
    <name evidence="2" type="ORF">C0Q70_00187</name>
</gene>
<organism evidence="2 3">
    <name type="scientific">Pomacea canaliculata</name>
    <name type="common">Golden apple snail</name>
    <dbReference type="NCBI Taxonomy" id="400727"/>
    <lineage>
        <taxon>Eukaryota</taxon>
        <taxon>Metazoa</taxon>
        <taxon>Spiralia</taxon>
        <taxon>Lophotrochozoa</taxon>
        <taxon>Mollusca</taxon>
        <taxon>Gastropoda</taxon>
        <taxon>Caenogastropoda</taxon>
        <taxon>Architaenioglossa</taxon>
        <taxon>Ampullarioidea</taxon>
        <taxon>Ampullariidae</taxon>
        <taxon>Pomacea</taxon>
    </lineage>
</organism>
<comment type="caution">
    <text evidence="2">The sequence shown here is derived from an EMBL/GenBank/DDBJ whole genome shotgun (WGS) entry which is preliminary data.</text>
</comment>
<dbReference type="EMBL" id="PZQS01000001">
    <property type="protein sequence ID" value="PVD37591.1"/>
    <property type="molecule type" value="Genomic_DNA"/>
</dbReference>
<evidence type="ECO:0000313" key="3">
    <source>
        <dbReference type="Proteomes" id="UP000245119"/>
    </source>
</evidence>
<feature type="region of interest" description="Disordered" evidence="1">
    <location>
        <begin position="20"/>
        <end position="85"/>
    </location>
</feature>